<gene>
    <name evidence="3" type="ORF">Asru_0427_02</name>
</gene>
<name>A0A0D6PA26_9PROT</name>
<evidence type="ECO:0000256" key="2">
    <source>
        <dbReference type="SAM" id="SignalP"/>
    </source>
</evidence>
<reference evidence="3 4" key="1">
    <citation type="submission" date="2012-11" db="EMBL/GenBank/DDBJ databases">
        <title>Whole genome sequence of Acidisphaera rubrifaciens HS-AP3.</title>
        <authorList>
            <person name="Azuma Y."/>
            <person name="Higashiura N."/>
            <person name="Hirakawa H."/>
            <person name="Matsushita K."/>
        </authorList>
    </citation>
    <scope>NUCLEOTIDE SEQUENCE [LARGE SCALE GENOMIC DNA]</scope>
    <source>
        <strain evidence="3 4">HS-AP3</strain>
    </source>
</reference>
<keyword evidence="2" id="KW-0732">Signal</keyword>
<evidence type="ECO:0000313" key="4">
    <source>
        <dbReference type="Proteomes" id="UP000032680"/>
    </source>
</evidence>
<comment type="caution">
    <text evidence="3">The sequence shown here is derived from an EMBL/GenBank/DDBJ whole genome shotgun (WGS) entry which is preliminary data.</text>
</comment>
<dbReference type="AlphaFoldDB" id="A0A0D6PA26"/>
<accession>A0A0D6PA26</accession>
<proteinExistence type="predicted"/>
<sequence length="160" mass="16596">MRLPTVTALAASLCVLAGCAPSPAELAAQAAAQRAGDQNRCMGFGFQPGTDGFAHCMMTVATERDAQAAADRRAEAARQADAQRDRDARKAAADAASQDAWDRKTGQGIYATSSRPPQPPPTPSPASAPSTTPSSNPVDAVRDSIQKDLDKMQNAGTLSQ</sequence>
<protein>
    <recommendedName>
        <fullName evidence="5">Lipoprotein</fullName>
    </recommendedName>
</protein>
<evidence type="ECO:0000313" key="3">
    <source>
        <dbReference type="EMBL" id="GAN77714.1"/>
    </source>
</evidence>
<evidence type="ECO:0000256" key="1">
    <source>
        <dbReference type="SAM" id="MobiDB-lite"/>
    </source>
</evidence>
<feature type="region of interest" description="Disordered" evidence="1">
    <location>
        <begin position="67"/>
        <end position="160"/>
    </location>
</feature>
<feature type="compositionally biased region" description="Pro residues" evidence="1">
    <location>
        <begin position="116"/>
        <end position="126"/>
    </location>
</feature>
<feature type="compositionally biased region" description="Low complexity" evidence="1">
    <location>
        <begin position="127"/>
        <end position="137"/>
    </location>
</feature>
<dbReference type="PROSITE" id="PS51257">
    <property type="entry name" value="PROKAR_LIPOPROTEIN"/>
    <property type="match status" value="1"/>
</dbReference>
<dbReference type="Proteomes" id="UP000032680">
    <property type="component" value="Unassembled WGS sequence"/>
</dbReference>
<organism evidence="3 4">
    <name type="scientific">Acidisphaera rubrifaciens HS-AP3</name>
    <dbReference type="NCBI Taxonomy" id="1231350"/>
    <lineage>
        <taxon>Bacteria</taxon>
        <taxon>Pseudomonadati</taxon>
        <taxon>Pseudomonadota</taxon>
        <taxon>Alphaproteobacteria</taxon>
        <taxon>Acetobacterales</taxon>
        <taxon>Acetobacteraceae</taxon>
        <taxon>Acidisphaera</taxon>
    </lineage>
</organism>
<keyword evidence="4" id="KW-1185">Reference proteome</keyword>
<feature type="compositionally biased region" description="Basic and acidic residues" evidence="1">
    <location>
        <begin position="140"/>
        <end position="151"/>
    </location>
</feature>
<feature type="signal peptide" evidence="2">
    <location>
        <begin position="1"/>
        <end position="24"/>
    </location>
</feature>
<dbReference type="EMBL" id="BANB01000427">
    <property type="protein sequence ID" value="GAN77714.1"/>
    <property type="molecule type" value="Genomic_DNA"/>
</dbReference>
<evidence type="ECO:0008006" key="5">
    <source>
        <dbReference type="Google" id="ProtNLM"/>
    </source>
</evidence>
<feature type="chain" id="PRO_5002309618" description="Lipoprotein" evidence="2">
    <location>
        <begin position="25"/>
        <end position="160"/>
    </location>
</feature>
<feature type="compositionally biased region" description="Basic and acidic residues" evidence="1">
    <location>
        <begin position="67"/>
        <end position="92"/>
    </location>
</feature>